<dbReference type="SMART" id="SM00342">
    <property type="entry name" value="HTH_ARAC"/>
    <property type="match status" value="1"/>
</dbReference>
<dbReference type="PANTHER" id="PTHR43280:SF28">
    <property type="entry name" value="HTH-TYPE TRANSCRIPTIONAL ACTIVATOR RHAS"/>
    <property type="match status" value="1"/>
</dbReference>
<keyword evidence="3" id="KW-0804">Transcription</keyword>
<accession>A0ABU3SUJ5</accession>
<dbReference type="InterPro" id="IPR018060">
    <property type="entry name" value="HTH_AraC"/>
</dbReference>
<dbReference type="PANTHER" id="PTHR43280">
    <property type="entry name" value="ARAC-FAMILY TRANSCRIPTIONAL REGULATOR"/>
    <property type="match status" value="1"/>
</dbReference>
<comment type="caution">
    <text evidence="5">The sequence shown here is derived from an EMBL/GenBank/DDBJ whole genome shotgun (WGS) entry which is preliminary data.</text>
</comment>
<keyword evidence="6" id="KW-1185">Reference proteome</keyword>
<organism evidence="5 6">
    <name type="scientific">Paraglaciecola aquimarina</name>
    <dbReference type="NCBI Taxonomy" id="1235557"/>
    <lineage>
        <taxon>Bacteria</taxon>
        <taxon>Pseudomonadati</taxon>
        <taxon>Pseudomonadota</taxon>
        <taxon>Gammaproteobacteria</taxon>
        <taxon>Alteromonadales</taxon>
        <taxon>Alteromonadaceae</taxon>
        <taxon>Paraglaciecola</taxon>
    </lineage>
</organism>
<dbReference type="Pfam" id="PF12833">
    <property type="entry name" value="HTH_18"/>
    <property type="match status" value="1"/>
</dbReference>
<evidence type="ECO:0000256" key="3">
    <source>
        <dbReference type="ARBA" id="ARBA00023163"/>
    </source>
</evidence>
<evidence type="ECO:0000313" key="5">
    <source>
        <dbReference type="EMBL" id="MDU0353685.1"/>
    </source>
</evidence>
<evidence type="ECO:0000313" key="6">
    <source>
        <dbReference type="Proteomes" id="UP001247805"/>
    </source>
</evidence>
<dbReference type="RefSeq" id="WP_316025337.1">
    <property type="nucleotide sequence ID" value="NZ_JAWDIO010000002.1"/>
</dbReference>
<evidence type="ECO:0000256" key="1">
    <source>
        <dbReference type="ARBA" id="ARBA00023015"/>
    </source>
</evidence>
<dbReference type="Gene3D" id="1.10.10.60">
    <property type="entry name" value="Homeodomain-like"/>
    <property type="match status" value="2"/>
</dbReference>
<evidence type="ECO:0000259" key="4">
    <source>
        <dbReference type="PROSITE" id="PS01124"/>
    </source>
</evidence>
<evidence type="ECO:0000256" key="2">
    <source>
        <dbReference type="ARBA" id="ARBA00023125"/>
    </source>
</evidence>
<keyword evidence="2" id="KW-0238">DNA-binding</keyword>
<proteinExistence type="predicted"/>
<gene>
    <name evidence="5" type="ORF">RS130_06865</name>
</gene>
<dbReference type="InterPro" id="IPR009057">
    <property type="entry name" value="Homeodomain-like_sf"/>
</dbReference>
<name>A0ABU3SUJ5_9ALTE</name>
<dbReference type="Proteomes" id="UP001247805">
    <property type="component" value="Unassembled WGS sequence"/>
</dbReference>
<dbReference type="PROSITE" id="PS00041">
    <property type="entry name" value="HTH_ARAC_FAMILY_1"/>
    <property type="match status" value="1"/>
</dbReference>
<dbReference type="InterPro" id="IPR018062">
    <property type="entry name" value="HTH_AraC-typ_CS"/>
</dbReference>
<feature type="domain" description="HTH araC/xylS-type" evidence="4">
    <location>
        <begin position="89"/>
        <end position="186"/>
    </location>
</feature>
<keyword evidence="1" id="KW-0805">Transcription regulation</keyword>
<reference evidence="5 6" key="1">
    <citation type="submission" date="2023-10" db="EMBL/GenBank/DDBJ databases">
        <title>Glaciecola aquimarina strain GGW-M5 nov., isolated from a coastal seawater.</title>
        <authorList>
            <person name="Bayburt H."/>
            <person name="Kim J.M."/>
            <person name="Choi B.J."/>
            <person name="Jeon C.O."/>
        </authorList>
    </citation>
    <scope>NUCLEOTIDE SEQUENCE [LARGE SCALE GENOMIC DNA]</scope>
    <source>
        <strain evidence="5 6">KCTC 32108</strain>
    </source>
</reference>
<sequence>MIKSTNVHSFTADTEARFVVADLDTLPDNIIHSDSVVFSISKPLLLFLAFIEGQLEFHVNKNLERLCYQTFYSLLSEQKLFTQLERRIREAIEYIEANITQQLPISQLAQVAYLSETQFKKSFKLQVGTTVAKYIVNLRMDKAKALLLHTDYPIHIVAEQVGYTDYTAFSRRFSAHFAMPPSKFMS</sequence>
<dbReference type="EMBL" id="JAWDIO010000002">
    <property type="protein sequence ID" value="MDU0353685.1"/>
    <property type="molecule type" value="Genomic_DNA"/>
</dbReference>
<dbReference type="PROSITE" id="PS01124">
    <property type="entry name" value="HTH_ARAC_FAMILY_2"/>
    <property type="match status" value="1"/>
</dbReference>
<dbReference type="SUPFAM" id="SSF46689">
    <property type="entry name" value="Homeodomain-like"/>
    <property type="match status" value="2"/>
</dbReference>
<protein>
    <submittedName>
        <fullName evidence="5">AraC family transcriptional regulator</fullName>
    </submittedName>
</protein>